<sequence length="143" mass="15055">MSDDAPETTRGARPEAARAEPPAARLLGRTVIAFDPAAGEGAFTYVAGPGFCNRHGTVQGGLLAAMLDSATGFTFIESLGPGLTAVTRELRAQYHRPARPGVIHARARVVRNDGRDGEVHGELRDAGGQLLASAVALMRVLRR</sequence>
<evidence type="ECO:0000313" key="5">
    <source>
        <dbReference type="Proteomes" id="UP001595536"/>
    </source>
</evidence>
<dbReference type="InterPro" id="IPR006683">
    <property type="entry name" value="Thioestr_dom"/>
</dbReference>
<evidence type="ECO:0000259" key="3">
    <source>
        <dbReference type="Pfam" id="PF03061"/>
    </source>
</evidence>
<dbReference type="Proteomes" id="UP001595536">
    <property type="component" value="Unassembled WGS sequence"/>
</dbReference>
<keyword evidence="1 4" id="KW-0378">Hydrolase</keyword>
<comment type="caution">
    <text evidence="4">The sequence shown here is derived from an EMBL/GenBank/DDBJ whole genome shotgun (WGS) entry which is preliminary data.</text>
</comment>
<accession>A0ABV7LDN1</accession>
<dbReference type="InterPro" id="IPR003736">
    <property type="entry name" value="PAAI_dom"/>
</dbReference>
<evidence type="ECO:0000256" key="1">
    <source>
        <dbReference type="ARBA" id="ARBA00022801"/>
    </source>
</evidence>
<dbReference type="EMBL" id="JBHRUV010000023">
    <property type="protein sequence ID" value="MFC3265883.1"/>
    <property type="molecule type" value="Genomic_DNA"/>
</dbReference>
<reference evidence="5" key="1">
    <citation type="journal article" date="2019" name="Int. J. Syst. Evol. Microbiol.">
        <title>The Global Catalogue of Microorganisms (GCM) 10K type strain sequencing project: providing services to taxonomists for standard genome sequencing and annotation.</title>
        <authorList>
            <consortium name="The Broad Institute Genomics Platform"/>
            <consortium name="The Broad Institute Genome Sequencing Center for Infectious Disease"/>
            <person name="Wu L."/>
            <person name="Ma J."/>
        </authorList>
    </citation>
    <scope>NUCLEOTIDE SEQUENCE [LARGE SCALE GENOMIC DNA]</scope>
    <source>
        <strain evidence="5">CCM 7941</strain>
    </source>
</reference>
<dbReference type="NCBIfam" id="TIGR00369">
    <property type="entry name" value="unchar_dom_1"/>
    <property type="match status" value="1"/>
</dbReference>
<dbReference type="PANTHER" id="PTHR47260:SF1">
    <property type="entry name" value="UPF0644 PROTEIN PB2B4.06"/>
    <property type="match status" value="1"/>
</dbReference>
<feature type="domain" description="Thioesterase" evidence="3">
    <location>
        <begin position="55"/>
        <end position="131"/>
    </location>
</feature>
<dbReference type="EC" id="3.1.2.-" evidence="4"/>
<name>A0ABV7LDN1_9HYPH</name>
<evidence type="ECO:0000256" key="2">
    <source>
        <dbReference type="SAM" id="MobiDB-lite"/>
    </source>
</evidence>
<keyword evidence="5" id="KW-1185">Reference proteome</keyword>
<dbReference type="SUPFAM" id="SSF54637">
    <property type="entry name" value="Thioesterase/thiol ester dehydrase-isomerase"/>
    <property type="match status" value="1"/>
</dbReference>
<organism evidence="4 5">
    <name type="scientific">Camelimonas abortus</name>
    <dbReference type="NCBI Taxonomy" id="1017184"/>
    <lineage>
        <taxon>Bacteria</taxon>
        <taxon>Pseudomonadati</taxon>
        <taxon>Pseudomonadota</taxon>
        <taxon>Alphaproteobacteria</taxon>
        <taxon>Hyphomicrobiales</taxon>
        <taxon>Chelatococcaceae</taxon>
        <taxon>Camelimonas</taxon>
    </lineage>
</organism>
<dbReference type="InterPro" id="IPR052061">
    <property type="entry name" value="PTE-AB_protein"/>
</dbReference>
<dbReference type="Pfam" id="PF03061">
    <property type="entry name" value="4HBT"/>
    <property type="match status" value="1"/>
</dbReference>
<dbReference type="InterPro" id="IPR029069">
    <property type="entry name" value="HotDog_dom_sf"/>
</dbReference>
<dbReference type="CDD" id="cd03443">
    <property type="entry name" value="PaaI_thioesterase"/>
    <property type="match status" value="1"/>
</dbReference>
<evidence type="ECO:0000313" key="4">
    <source>
        <dbReference type="EMBL" id="MFC3265883.1"/>
    </source>
</evidence>
<feature type="region of interest" description="Disordered" evidence="2">
    <location>
        <begin position="1"/>
        <end position="21"/>
    </location>
</feature>
<dbReference type="GO" id="GO:0016787">
    <property type="term" value="F:hydrolase activity"/>
    <property type="evidence" value="ECO:0007669"/>
    <property type="project" value="UniProtKB-KW"/>
</dbReference>
<dbReference type="PANTHER" id="PTHR47260">
    <property type="entry name" value="UPF0644 PROTEIN PB2B4.06"/>
    <property type="match status" value="1"/>
</dbReference>
<dbReference type="Gene3D" id="3.10.129.10">
    <property type="entry name" value="Hotdog Thioesterase"/>
    <property type="match status" value="1"/>
</dbReference>
<proteinExistence type="predicted"/>
<gene>
    <name evidence="4" type="ORF">ACFOEX_05875</name>
</gene>
<dbReference type="RefSeq" id="WP_376830338.1">
    <property type="nucleotide sequence ID" value="NZ_JBHLWR010000006.1"/>
</dbReference>
<protein>
    <submittedName>
        <fullName evidence="4">PaaI family thioesterase</fullName>
        <ecNumber evidence="4">3.1.2.-</ecNumber>
    </submittedName>
</protein>